<sequence>MIPRLAVRAIVCRADFSSTPGAPSAATSVPVRADPSRVWTNSPRIVKSMERALAALERSPSTGALTSSTLVLTSVVSSSGCRAQSDTRAAP</sequence>
<organism evidence="1 2">
    <name type="scientific">Janibacter limosus</name>
    <dbReference type="NCBI Taxonomy" id="53458"/>
    <lineage>
        <taxon>Bacteria</taxon>
        <taxon>Bacillati</taxon>
        <taxon>Actinomycetota</taxon>
        <taxon>Actinomycetes</taxon>
        <taxon>Micrococcales</taxon>
        <taxon>Intrasporangiaceae</taxon>
        <taxon>Janibacter</taxon>
    </lineage>
</organism>
<accession>A0AC61U6R3</accession>
<evidence type="ECO:0000313" key="2">
    <source>
        <dbReference type="Proteomes" id="UP001059663"/>
    </source>
</evidence>
<dbReference type="Proteomes" id="UP001059663">
    <property type="component" value="Chromosome"/>
</dbReference>
<name>A0AC61U6R3_9MICO</name>
<protein>
    <submittedName>
        <fullName evidence="1">Uncharacterized protein</fullName>
    </submittedName>
</protein>
<dbReference type="EMBL" id="CP087977">
    <property type="protein sequence ID" value="UUZ45522.1"/>
    <property type="molecule type" value="Genomic_DNA"/>
</dbReference>
<evidence type="ECO:0000313" key="1">
    <source>
        <dbReference type="EMBL" id="UUZ45522.1"/>
    </source>
</evidence>
<gene>
    <name evidence="1" type="ORF">LP422_05280</name>
</gene>
<proteinExistence type="predicted"/>
<reference evidence="1" key="1">
    <citation type="submission" date="2021-11" db="EMBL/GenBank/DDBJ databases">
        <title>Study of the species diversity of bacterial strains isolated from a unique natural object - Shulgan-Tash cave (Bashkiria).</title>
        <authorList>
            <person name="Sazanova A.L."/>
            <person name="Chirak E.R."/>
            <person name="Safronova V.I."/>
        </authorList>
    </citation>
    <scope>NUCLEOTIDE SEQUENCE</scope>
    <source>
        <strain evidence="1">P1</strain>
    </source>
</reference>